<organism evidence="12 13">
    <name type="scientific">Agaricus bisporus var. burnettii</name>
    <dbReference type="NCBI Taxonomy" id="192524"/>
    <lineage>
        <taxon>Eukaryota</taxon>
        <taxon>Fungi</taxon>
        <taxon>Dikarya</taxon>
        <taxon>Basidiomycota</taxon>
        <taxon>Agaricomycotina</taxon>
        <taxon>Agaricomycetes</taxon>
        <taxon>Agaricomycetidae</taxon>
        <taxon>Agaricales</taxon>
        <taxon>Agaricineae</taxon>
        <taxon>Agaricaceae</taxon>
        <taxon>Agaricus</taxon>
    </lineage>
</organism>
<keyword evidence="4" id="KW-0256">Endoplasmic reticulum</keyword>
<evidence type="ECO:0000259" key="11">
    <source>
        <dbReference type="PROSITE" id="PS51847"/>
    </source>
</evidence>
<feature type="region of interest" description="Disordered" evidence="9">
    <location>
        <begin position="576"/>
        <end position="698"/>
    </location>
</feature>
<dbReference type="InterPro" id="IPR019411">
    <property type="entry name" value="MMM1_dom"/>
</dbReference>
<keyword evidence="7" id="KW-0446">Lipid-binding</keyword>
<dbReference type="GO" id="GO:0015914">
    <property type="term" value="P:phospholipid transport"/>
    <property type="evidence" value="ECO:0007669"/>
    <property type="project" value="TreeGrafter"/>
</dbReference>
<evidence type="ECO:0000256" key="4">
    <source>
        <dbReference type="ARBA" id="ARBA00022824"/>
    </source>
</evidence>
<keyword evidence="5 10" id="KW-1133">Transmembrane helix</keyword>
<evidence type="ECO:0000256" key="7">
    <source>
        <dbReference type="ARBA" id="ARBA00023121"/>
    </source>
</evidence>
<reference evidence="12 13" key="1">
    <citation type="journal article" name="Sci. Rep.">
        <title>Telomere-to-telomere assembled and centromere annotated genomes of the two main subspecies of the button mushroom Agaricus bisporus reveal especially polymorphic chromosome ends.</title>
        <authorList>
            <person name="Sonnenberg A.S.M."/>
            <person name="Sedaghat-Telgerd N."/>
            <person name="Lavrijssen B."/>
            <person name="Ohm R.A."/>
            <person name="Hendrickx P.M."/>
            <person name="Scholtmeijer K."/>
            <person name="Baars J.J.P."/>
            <person name="van Peer A."/>
        </authorList>
    </citation>
    <scope>NUCLEOTIDE SEQUENCE [LARGE SCALE GENOMIC DNA]</scope>
    <source>
        <strain evidence="12 13">H119_p4</strain>
    </source>
</reference>
<feature type="region of interest" description="Disordered" evidence="9">
    <location>
        <begin position="924"/>
        <end position="1002"/>
    </location>
</feature>
<dbReference type="Pfam" id="PF10296">
    <property type="entry name" value="MMM1"/>
    <property type="match status" value="1"/>
</dbReference>
<feature type="compositionally biased region" description="Pro residues" evidence="9">
    <location>
        <begin position="927"/>
        <end position="937"/>
    </location>
</feature>
<dbReference type="GO" id="GO:0032865">
    <property type="term" value="C:ERMES complex"/>
    <property type="evidence" value="ECO:0007669"/>
    <property type="project" value="TreeGrafter"/>
</dbReference>
<dbReference type="AlphaFoldDB" id="A0A8H7FAR3"/>
<evidence type="ECO:0000256" key="5">
    <source>
        <dbReference type="ARBA" id="ARBA00022989"/>
    </source>
</evidence>
<keyword evidence="3 10" id="KW-0812">Transmembrane</keyword>
<comment type="caution">
    <text evidence="12">The sequence shown here is derived from an EMBL/GenBank/DDBJ whole genome shotgun (WGS) entry which is preliminary data.</text>
</comment>
<feature type="region of interest" description="Disordered" evidence="9">
    <location>
        <begin position="712"/>
        <end position="773"/>
    </location>
</feature>
<evidence type="ECO:0000256" key="6">
    <source>
        <dbReference type="ARBA" id="ARBA00023055"/>
    </source>
</evidence>
<feature type="compositionally biased region" description="Basic and acidic residues" evidence="9">
    <location>
        <begin position="46"/>
        <end position="60"/>
    </location>
</feature>
<protein>
    <recommendedName>
        <fullName evidence="11">SMP-LTD domain-containing protein</fullName>
    </recommendedName>
</protein>
<sequence>MLKALVYAYVLGGLTFIPLCLLSFFLIAVYTSVPVGDIDPAKKRRGELEQKASGVDRAEGLEEPDDTSSFRETNDVPKTKKGWLTMRHSFEESPGDGGYVNLVRAFLDSRSKDPKKSRPKDMWYVVLKGKVLYLYEDEDMTEINTVIELGSHDVVVYPEGQMDGEMFAKRNAICLKAKDTSIGEDVPNAVNEESSGDDLLDFVSEISHSNVGHREKQKVKLTESEKGQGVVENEEPSTSNSWFIFVRSNIEMEDWYLALLHASEFPAQTPTLSPLQAVFRTVDMDRLISTLDEQPDVIPMRWLNALVGRLFFSYYRTRTLESIIIGRLMKKLSKVKRPAFLADVVVTEVCVGDKPPMFSKPMLKELSKEGDASVEIHLQYKGEIRITIEATAIINLGQFKSYNVKLVLAAVVKELEGNVLIKVKRPPSNRIWYAFTQSPKMVLQVEPIVSDRQIKWGMILSTIESKLREIIQESVVMPNMDDIAYFESSPYKFRGGIWSDARRSRSPVVVPGDSQTTVPLPSATASEPALAANVSPVGTQVDGVARHENDEYISNSVGPTGSGKGALVKEQPELTAFQKRSQSEPLSIDEQRGRSLKVHPVSQTSTGDSLPDINEPLDDSLDAFTLGPHPSQSRKSSAHSVRSHRSAKSIETAPETPTRPRKPSDASHEPSSNSSPSSFLSSLRSKAGDRQATARETMRKWGVNWSNLKKDFSSEENGDLTSKSRGKVEVTGKRSNYDEVRAAVSDRRERERSSRTDEDGGSSRSISPAPVADIPCKESVESASMASGLISHTSSKVFVAPFLTSRKSLPSLVKTDIDVASDVSEDDTRPIPIQAQPQAKTMTIPGIHASHRGEVMSMGYVAPSPSIVHDAAKSRNPAMQSVYRLWKNPANNGHENDVLPSVKQTETLSGVPEAQLELVQAVEAMPSSPPPPLPPRPGSDLFRADDRDQPTTDLTEAGSKGAVSDEGKVLLSEEVVLNSRSMPTSTTTTPPPLPPRHISSSA</sequence>
<dbReference type="GO" id="GO:1990456">
    <property type="term" value="P:mitochondrion-endoplasmic reticulum membrane tethering"/>
    <property type="evidence" value="ECO:0007669"/>
    <property type="project" value="TreeGrafter"/>
</dbReference>
<dbReference type="Gene3D" id="2.30.29.30">
    <property type="entry name" value="Pleckstrin-homology domain (PH domain)/Phosphotyrosine-binding domain (PTB)"/>
    <property type="match status" value="1"/>
</dbReference>
<evidence type="ECO:0000256" key="2">
    <source>
        <dbReference type="ARBA" id="ARBA00022448"/>
    </source>
</evidence>
<dbReference type="CDD" id="cd21675">
    <property type="entry name" value="SMP_TEX2"/>
    <property type="match status" value="1"/>
</dbReference>
<dbReference type="EMBL" id="JABXXO010000001">
    <property type="protein sequence ID" value="KAF7784205.1"/>
    <property type="molecule type" value="Genomic_DNA"/>
</dbReference>
<dbReference type="PROSITE" id="PS51847">
    <property type="entry name" value="SMP"/>
    <property type="match status" value="1"/>
</dbReference>
<dbReference type="InterPro" id="IPR011993">
    <property type="entry name" value="PH-like_dom_sf"/>
</dbReference>
<keyword evidence="2" id="KW-0813">Transport</keyword>
<feature type="domain" description="SMP-LTD" evidence="11">
    <location>
        <begin position="296"/>
        <end position="486"/>
    </location>
</feature>
<accession>A0A8H7FAR3</accession>
<evidence type="ECO:0000313" key="12">
    <source>
        <dbReference type="EMBL" id="KAF7784205.1"/>
    </source>
</evidence>
<dbReference type="PANTHER" id="PTHR13466:SF19">
    <property type="entry name" value="NUCLEUS-VACUOLE JUNCTION PROTEIN 2"/>
    <property type="match status" value="1"/>
</dbReference>
<dbReference type="InterPro" id="IPR031468">
    <property type="entry name" value="SMP_LBD"/>
</dbReference>
<evidence type="ECO:0000256" key="9">
    <source>
        <dbReference type="SAM" id="MobiDB-lite"/>
    </source>
</evidence>
<evidence type="ECO:0000256" key="8">
    <source>
        <dbReference type="ARBA" id="ARBA00023136"/>
    </source>
</evidence>
<name>A0A8H7FAR3_AGABI</name>
<evidence type="ECO:0000313" key="13">
    <source>
        <dbReference type="Proteomes" id="UP000629468"/>
    </source>
</evidence>
<evidence type="ECO:0000256" key="1">
    <source>
        <dbReference type="ARBA" id="ARBA00004586"/>
    </source>
</evidence>
<evidence type="ECO:0000256" key="10">
    <source>
        <dbReference type="SAM" id="Phobius"/>
    </source>
</evidence>
<feature type="region of interest" description="Disordered" evidence="9">
    <location>
        <begin position="46"/>
        <end position="74"/>
    </location>
</feature>
<comment type="subcellular location">
    <subcellularLocation>
        <location evidence="1">Endoplasmic reticulum membrane</location>
    </subcellularLocation>
</comment>
<proteinExistence type="predicted"/>
<dbReference type="GO" id="GO:0008289">
    <property type="term" value="F:lipid binding"/>
    <property type="evidence" value="ECO:0007669"/>
    <property type="project" value="UniProtKB-KW"/>
</dbReference>
<dbReference type="PANTHER" id="PTHR13466">
    <property type="entry name" value="TEX2 PROTEIN-RELATED"/>
    <property type="match status" value="1"/>
</dbReference>
<evidence type="ECO:0000256" key="3">
    <source>
        <dbReference type="ARBA" id="ARBA00022692"/>
    </source>
</evidence>
<feature type="compositionally biased region" description="Low complexity" evidence="9">
    <location>
        <begin position="979"/>
        <end position="988"/>
    </location>
</feature>
<feature type="transmembrane region" description="Helical" evidence="10">
    <location>
        <begin position="7"/>
        <end position="30"/>
    </location>
</feature>
<keyword evidence="6" id="KW-0445">Lipid transport</keyword>
<feature type="compositionally biased region" description="Basic and acidic residues" evidence="9">
    <location>
        <begin position="686"/>
        <end position="698"/>
    </location>
</feature>
<dbReference type="Proteomes" id="UP000629468">
    <property type="component" value="Unassembled WGS sequence"/>
</dbReference>
<feature type="compositionally biased region" description="Low complexity" evidence="9">
    <location>
        <begin position="669"/>
        <end position="685"/>
    </location>
</feature>
<dbReference type="GO" id="GO:0005789">
    <property type="term" value="C:endoplasmic reticulum membrane"/>
    <property type="evidence" value="ECO:0007669"/>
    <property type="project" value="UniProtKB-SubCell"/>
</dbReference>
<feature type="compositionally biased region" description="Basic and acidic residues" evidence="9">
    <location>
        <begin position="726"/>
        <end position="758"/>
    </location>
</feature>
<feature type="compositionally biased region" description="Low complexity" evidence="9">
    <location>
        <begin position="631"/>
        <end position="640"/>
    </location>
</feature>
<keyword evidence="8 10" id="KW-0472">Membrane</keyword>
<gene>
    <name evidence="12" type="ORF">Agabi119p4_370</name>
</gene>